<dbReference type="GO" id="GO:0005634">
    <property type="term" value="C:nucleus"/>
    <property type="evidence" value="ECO:0007669"/>
    <property type="project" value="UniProtKB-SubCell"/>
</dbReference>
<keyword evidence="2" id="KW-0479">Metal-binding</keyword>
<dbReference type="InterPro" id="IPR001965">
    <property type="entry name" value="Znf_PHD"/>
</dbReference>
<name>A0A5N6L9U3_9ASTR</name>
<evidence type="ECO:0000259" key="9">
    <source>
        <dbReference type="PROSITE" id="PS51186"/>
    </source>
</evidence>
<dbReference type="InterPro" id="IPR016181">
    <property type="entry name" value="Acyl_CoA_acyltransferase"/>
</dbReference>
<keyword evidence="3 6" id="KW-0863">Zinc-finger</keyword>
<accession>A0A5N6L9U3</accession>
<dbReference type="AlphaFoldDB" id="A0A5N6L9U3"/>
<dbReference type="Pfam" id="PF23209">
    <property type="entry name" value="IDM1_C"/>
    <property type="match status" value="1"/>
</dbReference>
<dbReference type="InterPro" id="IPR001841">
    <property type="entry name" value="Znf_RING"/>
</dbReference>
<dbReference type="InterPro" id="IPR032308">
    <property type="entry name" value="TDBD"/>
</dbReference>
<dbReference type="PANTHER" id="PTHR46309:SF12">
    <property type="entry name" value="GB|AAC80581.1"/>
    <property type="match status" value="1"/>
</dbReference>
<comment type="subcellular location">
    <subcellularLocation>
        <location evidence="1">Nucleus</location>
    </subcellularLocation>
</comment>
<keyword evidence="11" id="KW-1185">Reference proteome</keyword>
<dbReference type="Gene3D" id="3.30.40.10">
    <property type="entry name" value="Zinc/RING finger domain, C3HC4 (zinc finger)"/>
    <property type="match status" value="2"/>
</dbReference>
<protein>
    <recommendedName>
        <fullName evidence="12">PHD-type domain-containing protein</fullName>
    </recommendedName>
</protein>
<dbReference type="Pfam" id="PF16135">
    <property type="entry name" value="TDBD"/>
    <property type="match status" value="1"/>
</dbReference>
<dbReference type="InterPro" id="IPR054292">
    <property type="entry name" value="DUF7028"/>
</dbReference>
<evidence type="ECO:0008006" key="12">
    <source>
        <dbReference type="Google" id="ProtNLM"/>
    </source>
</evidence>
<evidence type="ECO:0000256" key="3">
    <source>
        <dbReference type="ARBA" id="ARBA00022771"/>
    </source>
</evidence>
<dbReference type="GO" id="GO:0008270">
    <property type="term" value="F:zinc ion binding"/>
    <property type="evidence" value="ECO:0007669"/>
    <property type="project" value="UniProtKB-KW"/>
</dbReference>
<dbReference type="InterPro" id="IPR000182">
    <property type="entry name" value="GNAT_dom"/>
</dbReference>
<dbReference type="InterPro" id="IPR011011">
    <property type="entry name" value="Znf_FYVE_PHD"/>
</dbReference>
<dbReference type="PANTHER" id="PTHR46309">
    <property type="entry name" value="PHD FINGER PROTEIN 12"/>
    <property type="match status" value="1"/>
</dbReference>
<evidence type="ECO:0000256" key="4">
    <source>
        <dbReference type="ARBA" id="ARBA00022833"/>
    </source>
</evidence>
<dbReference type="OrthoDB" id="1903104at2759"/>
<dbReference type="EMBL" id="SZYD01002198">
    <property type="protein sequence ID" value="KAC9826155.1"/>
    <property type="molecule type" value="Genomic_DNA"/>
</dbReference>
<proteinExistence type="predicted"/>
<reference evidence="10 11" key="1">
    <citation type="submission" date="2019-05" db="EMBL/GenBank/DDBJ databases">
        <title>Mikania micrantha, genome provides insights into the molecular mechanism of rapid growth.</title>
        <authorList>
            <person name="Liu B."/>
        </authorList>
    </citation>
    <scope>NUCLEOTIDE SEQUENCE [LARGE SCALE GENOMIC DNA]</scope>
    <source>
        <strain evidence="10">NLD-2019</strain>
        <tissue evidence="10">Leaf</tissue>
    </source>
</reference>
<comment type="caution">
    <text evidence="10">The sequence shown here is derived from an EMBL/GenBank/DDBJ whole genome shotgun (WGS) entry which is preliminary data.</text>
</comment>
<dbReference type="GO" id="GO:0016747">
    <property type="term" value="F:acyltransferase activity, transferring groups other than amino-acyl groups"/>
    <property type="evidence" value="ECO:0007669"/>
    <property type="project" value="InterPro"/>
</dbReference>
<dbReference type="GO" id="GO:0003714">
    <property type="term" value="F:transcription corepressor activity"/>
    <property type="evidence" value="ECO:0007669"/>
    <property type="project" value="InterPro"/>
</dbReference>
<feature type="domain" description="PHD-type" evidence="8">
    <location>
        <begin position="334"/>
        <end position="380"/>
    </location>
</feature>
<feature type="compositionally biased region" description="Basic residues" evidence="7">
    <location>
        <begin position="218"/>
        <end position="228"/>
    </location>
</feature>
<evidence type="ECO:0000256" key="1">
    <source>
        <dbReference type="ARBA" id="ARBA00004123"/>
    </source>
</evidence>
<evidence type="ECO:0000256" key="2">
    <source>
        <dbReference type="ARBA" id="ARBA00022723"/>
    </source>
</evidence>
<dbReference type="SMART" id="SM00184">
    <property type="entry name" value="RING"/>
    <property type="match status" value="2"/>
</dbReference>
<dbReference type="Pfam" id="PF22970">
    <property type="entry name" value="DUF7028"/>
    <property type="match status" value="1"/>
</dbReference>
<dbReference type="PROSITE" id="PS51186">
    <property type="entry name" value="GNAT"/>
    <property type="match status" value="1"/>
</dbReference>
<dbReference type="SUPFAM" id="SSF55729">
    <property type="entry name" value="Acyl-CoA N-acyltransferases (Nat)"/>
    <property type="match status" value="1"/>
</dbReference>
<gene>
    <name evidence="10" type="ORF">E3N88_45203</name>
</gene>
<evidence type="ECO:0000256" key="5">
    <source>
        <dbReference type="ARBA" id="ARBA00023242"/>
    </source>
</evidence>
<dbReference type="SUPFAM" id="SSF57903">
    <property type="entry name" value="FYVE/PHD zinc finger"/>
    <property type="match status" value="1"/>
</dbReference>
<organism evidence="10 11">
    <name type="scientific">Mikania micrantha</name>
    <name type="common">bitter vine</name>
    <dbReference type="NCBI Taxonomy" id="192012"/>
    <lineage>
        <taxon>Eukaryota</taxon>
        <taxon>Viridiplantae</taxon>
        <taxon>Streptophyta</taxon>
        <taxon>Embryophyta</taxon>
        <taxon>Tracheophyta</taxon>
        <taxon>Spermatophyta</taxon>
        <taxon>Magnoliopsida</taxon>
        <taxon>eudicotyledons</taxon>
        <taxon>Gunneridae</taxon>
        <taxon>Pentapetalae</taxon>
        <taxon>asterids</taxon>
        <taxon>campanulids</taxon>
        <taxon>Asterales</taxon>
        <taxon>Asteraceae</taxon>
        <taxon>Asteroideae</taxon>
        <taxon>Heliantheae alliance</taxon>
        <taxon>Eupatorieae</taxon>
        <taxon>Mikania</taxon>
    </lineage>
</organism>
<evidence type="ECO:0000313" key="11">
    <source>
        <dbReference type="Proteomes" id="UP000326396"/>
    </source>
</evidence>
<dbReference type="InterPro" id="IPR013083">
    <property type="entry name" value="Znf_RING/FYVE/PHD"/>
</dbReference>
<dbReference type="SMART" id="SM00249">
    <property type="entry name" value="PHD"/>
    <property type="match status" value="2"/>
</dbReference>
<keyword evidence="5" id="KW-0539">Nucleus</keyword>
<dbReference type="PROSITE" id="PS50016">
    <property type="entry name" value="ZF_PHD_2"/>
    <property type="match status" value="1"/>
</dbReference>
<evidence type="ECO:0000256" key="7">
    <source>
        <dbReference type="SAM" id="MobiDB-lite"/>
    </source>
</evidence>
<feature type="region of interest" description="Disordered" evidence="7">
    <location>
        <begin position="206"/>
        <end position="228"/>
    </location>
</feature>
<feature type="compositionally biased region" description="Basic and acidic residues" evidence="7">
    <location>
        <begin position="208"/>
        <end position="217"/>
    </location>
</feature>
<evidence type="ECO:0000256" key="6">
    <source>
        <dbReference type="PROSITE-ProRule" id="PRU00146"/>
    </source>
</evidence>
<keyword evidence="4" id="KW-0862">Zinc</keyword>
<dbReference type="GO" id="GO:0006357">
    <property type="term" value="P:regulation of transcription by RNA polymerase II"/>
    <property type="evidence" value="ECO:0007669"/>
    <property type="project" value="TreeGrafter"/>
</dbReference>
<dbReference type="InterPro" id="IPR019787">
    <property type="entry name" value="Znf_PHD-finger"/>
</dbReference>
<dbReference type="Proteomes" id="UP000326396">
    <property type="component" value="Unassembled WGS sequence"/>
</dbReference>
<dbReference type="CDD" id="cd04301">
    <property type="entry name" value="NAT_SF"/>
    <property type="match status" value="1"/>
</dbReference>
<dbReference type="Gene3D" id="3.40.630.30">
    <property type="match status" value="1"/>
</dbReference>
<feature type="domain" description="N-acetyltransferase" evidence="9">
    <location>
        <begin position="477"/>
        <end position="619"/>
    </location>
</feature>
<dbReference type="Pfam" id="PF00628">
    <property type="entry name" value="PHD"/>
    <property type="match status" value="1"/>
</dbReference>
<evidence type="ECO:0000259" key="8">
    <source>
        <dbReference type="PROSITE" id="PS50016"/>
    </source>
</evidence>
<dbReference type="InterPro" id="IPR042163">
    <property type="entry name" value="PHF12"/>
</dbReference>
<dbReference type="InterPro" id="IPR056511">
    <property type="entry name" value="IDM1_C"/>
</dbReference>
<sequence length="631" mass="73459">MEYVKYQPEHNPEAIINYCSNGVQTGRSKNADVKDLILKAKKHLSAIGWSFFYFQRNPERRELRYRSPTGRFYYSLRTACQSVIDRQGQCIHVLEKPEEPETKLENRDDFLSGKGDRSWKKIRMEDVESSCFQQQRDQSLVDNDPGIIENNRIEGTRIQNFKQPEVLKLENHDDSLSDNRPRKKIRIEDVERLYFQQKRDQFQANKIQDFERSMKSSDKRKRKAEGSSTRRRCMLSLLIEDNVLLRGSRVSYCKKDGRVLAKGRVYDEGIQCDCCDQFFLMSKFEAHAGSTYHRPAANIFLDDGRSIFDCQTQLQHENKTPKLTKSTDYVTVNDDFCSFCNDGGELVLCDSCTSSYHSRCIGMREVPNSAYWFCPSCCCRICHEGQISNFTTRDSNDRDQIKCAQCERQFHMHCVRNLGFSVSNADSDKWLCSEKCDRISSTLKAILGKTIRLTEYNLSWRLLRLDTDENNAYECTETYNKLTVALDVMHECFQTIKHRWSDKDMVHDLIFGRSSRSNLTGFYTAVLEKDDEMVAVATLRVHGCKAAEVPLVATRFQHRRLGMCRILMNVIERKMQELGVERLVLPAVPGMVSIWTESFGFRVMTERERLDLVEYKFIDFLGTIKCHKILK</sequence>
<evidence type="ECO:0000313" key="10">
    <source>
        <dbReference type="EMBL" id="KAC9826155.1"/>
    </source>
</evidence>